<gene>
    <name evidence="1" type="ORF">Q3M24_19965</name>
</gene>
<dbReference type="AlphaFoldDB" id="A0AAU8LUJ0"/>
<organism evidence="1">
    <name type="scientific">Candidatus Electrothrix aestuarii</name>
    <dbReference type="NCBI Taxonomy" id="3062594"/>
    <lineage>
        <taxon>Bacteria</taxon>
        <taxon>Pseudomonadati</taxon>
        <taxon>Thermodesulfobacteriota</taxon>
        <taxon>Desulfobulbia</taxon>
        <taxon>Desulfobulbales</taxon>
        <taxon>Desulfobulbaceae</taxon>
        <taxon>Candidatus Electrothrix</taxon>
    </lineage>
</organism>
<reference evidence="1" key="2">
    <citation type="submission" date="2024-06" db="EMBL/GenBank/DDBJ databases">
        <authorList>
            <person name="Plum-Jensen L.E."/>
            <person name="Schramm A."/>
            <person name="Marshall I.P.G."/>
        </authorList>
    </citation>
    <scope>NUCLEOTIDE SEQUENCE</scope>
    <source>
        <strain evidence="1">Rat1</strain>
    </source>
</reference>
<dbReference type="EMBL" id="CP159373">
    <property type="protein sequence ID" value="XCN72541.1"/>
    <property type="molecule type" value="Genomic_DNA"/>
</dbReference>
<dbReference type="KEGG" id="eaj:Q3M24_19965"/>
<sequence length="88" mass="9983">MKVISISELYLMSESVEAVKKMFYKIVNSYKETERPLIIIKGSVQATTDSKDSEQVKVALGILEEHKFGFIRITGSLFDNFSLFVCPD</sequence>
<reference evidence="1" key="1">
    <citation type="journal article" date="2024" name="Syst. Appl. Microbiol.">
        <title>First single-strain enrichments of Electrothrix cable bacteria, description of E. aestuarii sp. nov. and E. rattekaaiensis sp. nov., and proposal of a cable bacteria taxonomy following the rules of the SeqCode.</title>
        <authorList>
            <person name="Plum-Jensen L.E."/>
            <person name="Schramm A."/>
            <person name="Marshall I.P.G."/>
        </authorList>
    </citation>
    <scope>NUCLEOTIDE SEQUENCE</scope>
    <source>
        <strain evidence="1">Rat1</strain>
    </source>
</reference>
<name>A0AAU8LUJ0_9BACT</name>
<proteinExistence type="predicted"/>
<accession>A0AAU8LUJ0</accession>
<protein>
    <submittedName>
        <fullName evidence="1">Uncharacterized protein</fullName>
    </submittedName>
</protein>
<evidence type="ECO:0000313" key="1">
    <source>
        <dbReference type="EMBL" id="XCN72541.1"/>
    </source>
</evidence>